<sequence>MSEKKKVIRVNDLVIEAENVFIEPQHRKHEKDDHRGDDRVDPFFGRRGRQDSDESSSKEHSDESSDRRGFWF</sequence>
<feature type="region of interest" description="Disordered" evidence="1">
    <location>
        <begin position="21"/>
        <end position="72"/>
    </location>
</feature>
<dbReference type="RefSeq" id="WP_079480610.1">
    <property type="nucleotide sequence ID" value="NZ_FVYZ01000004.1"/>
</dbReference>
<evidence type="ECO:0000256" key="1">
    <source>
        <dbReference type="SAM" id="MobiDB-lite"/>
    </source>
</evidence>
<dbReference type="OrthoDB" id="2974714at2"/>
<protein>
    <submittedName>
        <fullName evidence="2">Uncharacterized protein</fullName>
    </submittedName>
</protein>
<feature type="compositionally biased region" description="Basic and acidic residues" evidence="1">
    <location>
        <begin position="30"/>
        <end position="41"/>
    </location>
</feature>
<dbReference type="EMBL" id="SRJC01000001">
    <property type="protein sequence ID" value="TGB05199.1"/>
    <property type="molecule type" value="Genomic_DNA"/>
</dbReference>
<dbReference type="AlphaFoldDB" id="A0A4Z0H667"/>
<organism evidence="2 3">
    <name type="scientific">Halobacillus salinus</name>
    <dbReference type="NCBI Taxonomy" id="192814"/>
    <lineage>
        <taxon>Bacteria</taxon>
        <taxon>Bacillati</taxon>
        <taxon>Bacillota</taxon>
        <taxon>Bacilli</taxon>
        <taxon>Bacillales</taxon>
        <taxon>Bacillaceae</taxon>
        <taxon>Halobacillus</taxon>
    </lineage>
</organism>
<name>A0A4Z0H667_9BACI</name>
<evidence type="ECO:0000313" key="2">
    <source>
        <dbReference type="EMBL" id="TGB05199.1"/>
    </source>
</evidence>
<dbReference type="Proteomes" id="UP000297982">
    <property type="component" value="Unassembled WGS sequence"/>
</dbReference>
<gene>
    <name evidence="2" type="ORF">E4663_09480</name>
</gene>
<reference evidence="2 3" key="1">
    <citation type="journal article" date="2003" name="Int. J. Syst. Evol. Microbiol.">
        <title>Halobacillus salinus sp. nov., isolated from a salt lake on the coast of the East Sea in Korea.</title>
        <authorList>
            <person name="Yoon J.H."/>
            <person name="Kang K.H."/>
            <person name="Park Y.H."/>
        </authorList>
    </citation>
    <scope>NUCLEOTIDE SEQUENCE [LARGE SCALE GENOMIC DNA]</scope>
    <source>
        <strain evidence="2 3">HSL-3</strain>
    </source>
</reference>
<proteinExistence type="predicted"/>
<keyword evidence="3" id="KW-1185">Reference proteome</keyword>
<comment type="caution">
    <text evidence="2">The sequence shown here is derived from an EMBL/GenBank/DDBJ whole genome shotgun (WGS) entry which is preliminary data.</text>
</comment>
<dbReference type="STRING" id="192814.GCA_900166575_02280"/>
<evidence type="ECO:0000313" key="3">
    <source>
        <dbReference type="Proteomes" id="UP000297982"/>
    </source>
</evidence>
<feature type="compositionally biased region" description="Basic and acidic residues" evidence="1">
    <location>
        <begin position="48"/>
        <end position="72"/>
    </location>
</feature>
<accession>A0A4Z0H667</accession>